<evidence type="ECO:0000256" key="1">
    <source>
        <dbReference type="ARBA" id="ARBA00001966"/>
    </source>
</evidence>
<feature type="domain" description="ATPase BadF/BadG/BcrA/BcrD type" evidence="5">
    <location>
        <begin position="16"/>
        <end position="267"/>
    </location>
</feature>
<dbReference type="InterPro" id="IPR008275">
    <property type="entry name" value="CoA_E_activase_dom"/>
</dbReference>
<dbReference type="Pfam" id="PF06050">
    <property type="entry name" value="HGD-D"/>
    <property type="match status" value="1"/>
</dbReference>
<dbReference type="EMBL" id="QFGA01000001">
    <property type="protein sequence ID" value="TEB08396.1"/>
    <property type="molecule type" value="Genomic_DNA"/>
</dbReference>
<dbReference type="GO" id="GO:0051536">
    <property type="term" value="F:iron-sulfur cluster binding"/>
    <property type="evidence" value="ECO:0007669"/>
    <property type="project" value="UniProtKB-KW"/>
</dbReference>
<keyword evidence="2" id="KW-0479">Metal-binding</keyword>
<dbReference type="InterPro" id="IPR051805">
    <property type="entry name" value="Dehydratase_Activator_Redct"/>
</dbReference>
<evidence type="ECO:0000256" key="4">
    <source>
        <dbReference type="ARBA" id="ARBA00023014"/>
    </source>
</evidence>
<reference evidence="6 7" key="1">
    <citation type="journal article" date="2018" name="Environ. Microbiol.">
        <title>Novel energy conservation strategies and behaviour of Pelotomaculum schinkii driving syntrophic propionate catabolism.</title>
        <authorList>
            <person name="Hidalgo-Ahumada C.A.P."/>
            <person name="Nobu M.K."/>
            <person name="Narihiro T."/>
            <person name="Tamaki H."/>
            <person name="Liu W.T."/>
            <person name="Kamagata Y."/>
            <person name="Stams A.J.M."/>
            <person name="Imachi H."/>
            <person name="Sousa D.Z."/>
        </authorList>
    </citation>
    <scope>NUCLEOTIDE SEQUENCE [LARGE SCALE GENOMIC DNA]</scope>
    <source>
        <strain evidence="6 7">HH</strain>
    </source>
</reference>
<protein>
    <submittedName>
        <fullName evidence="6">Activator of (R)-2-hydroxyglutaryl-CoA dehydratase</fullName>
    </submittedName>
</protein>
<dbReference type="InterPro" id="IPR002731">
    <property type="entry name" value="ATPase_BadF"/>
</dbReference>
<dbReference type="RefSeq" id="WP_190240022.1">
    <property type="nucleotide sequence ID" value="NZ_QFGA01000001.1"/>
</dbReference>
<comment type="cofactor">
    <cofactor evidence="1">
        <name>[4Fe-4S] cluster</name>
        <dbReference type="ChEBI" id="CHEBI:49883"/>
    </cofactor>
</comment>
<dbReference type="PANTHER" id="PTHR32329:SF2">
    <property type="entry name" value="BIFUNCTIONAL PROTEIN [INCLUDES 2-HYDROXYACYL-COA DEHYDRATASE (N-TER) AND ITS ACTIVATOR DOMAIN (C_TERM)"/>
    <property type="match status" value="1"/>
</dbReference>
<dbReference type="InterPro" id="IPR043129">
    <property type="entry name" value="ATPase_NBD"/>
</dbReference>
<dbReference type="PANTHER" id="PTHR32329">
    <property type="entry name" value="BIFUNCTIONAL PROTEIN [INCLUDES 2-HYDROXYACYL-COA DEHYDRATASE (N-TER) AND ITS ACTIVATOR DOMAIN (C_TERM)-RELATED"/>
    <property type="match status" value="1"/>
</dbReference>
<dbReference type="Gene3D" id="3.40.50.11890">
    <property type="match status" value="1"/>
</dbReference>
<evidence type="ECO:0000313" key="6">
    <source>
        <dbReference type="EMBL" id="TEB08396.1"/>
    </source>
</evidence>
<keyword evidence="7" id="KW-1185">Reference proteome</keyword>
<dbReference type="NCBIfam" id="TIGR00241">
    <property type="entry name" value="CoA_E_activ"/>
    <property type="match status" value="1"/>
</dbReference>
<dbReference type="Gene3D" id="3.30.420.40">
    <property type="match status" value="2"/>
</dbReference>
<sequence length="668" mass="75063">MQFIKSDQYGFYETTVGIDIGSRAAKGALVHKGRLYLSSAYTGVNMQTTAEEVLHDLLLQAEIEPRDISYLVGTGYGRVALSFSGFPVKMQTEIFCHALGAHVLNPEVRTVIDIGGQDSKVITVNADGEVTDFVMNDKCAAGTGRFLEKAAEMLSLPLEALGQVSLQSAKLLNISNQCSVFAESELISMLARGEYVADIAAGIHRAVTKRVLSLSRRLDPKQQIMFTGGVSQNIGMRKALEDVLQCRLAESEINPYYAGAIGGAALALRYLKQEKSLKKQLILASVKSDFQDLHHKIEQKLHSYIDGGENRKKIGYLCTYTPMELMHAADVSYIRLFQAGTAEEIAGGEQITRSFYCDFIKSILGAFREKDPLYLSLDGVYNFYTCDCTKRLSEAILNYFKDADTFVLPRKRHNPDSYQFLADELHFFAQTLEGLTGTRIDPRRLRESIRLYNRIRTILKNISGLRKQNPPLLSGGEFYDLMRGYFYLEPEQYLSICQDFWKQRQSRSVPNVDSGHNGSRIFLSGGLQSDGDMRLIDLLENELNARIVAEDHCTGLRAICYETDETAEPYAALAKAYMDKAPCARMQPLEDSLDFSVELAKEYNAEAVVFAYVKFCPCYGQIKNEFVKRFQKAGFPVLDIGLDYSRNDYGQLRTRLETFINMINGPER</sequence>
<evidence type="ECO:0000313" key="7">
    <source>
        <dbReference type="Proteomes" id="UP000298324"/>
    </source>
</evidence>
<keyword evidence="3" id="KW-0408">Iron</keyword>
<gene>
    <name evidence="6" type="primary">hgdC_2</name>
    <name evidence="6" type="ORF">Psch_01959</name>
</gene>
<evidence type="ECO:0000256" key="3">
    <source>
        <dbReference type="ARBA" id="ARBA00023004"/>
    </source>
</evidence>
<organism evidence="6 7">
    <name type="scientific">Pelotomaculum schinkii</name>
    <dbReference type="NCBI Taxonomy" id="78350"/>
    <lineage>
        <taxon>Bacteria</taxon>
        <taxon>Bacillati</taxon>
        <taxon>Bacillota</taxon>
        <taxon>Clostridia</taxon>
        <taxon>Eubacteriales</taxon>
        <taxon>Desulfotomaculaceae</taxon>
        <taxon>Pelotomaculum</taxon>
    </lineage>
</organism>
<dbReference type="Gene3D" id="1.20.1270.370">
    <property type="match status" value="1"/>
</dbReference>
<dbReference type="Pfam" id="PF01869">
    <property type="entry name" value="BcrAD_BadFG"/>
    <property type="match status" value="1"/>
</dbReference>
<dbReference type="AlphaFoldDB" id="A0A4Y7RHV7"/>
<accession>A0A4Y7RHV7</accession>
<dbReference type="SUPFAM" id="SSF53067">
    <property type="entry name" value="Actin-like ATPase domain"/>
    <property type="match status" value="1"/>
</dbReference>
<dbReference type="CDD" id="cd24036">
    <property type="entry name" value="ASKHA_NBD_BcrAD_BadFG_HgdC_HadI"/>
    <property type="match status" value="1"/>
</dbReference>
<evidence type="ECO:0000256" key="2">
    <source>
        <dbReference type="ARBA" id="ARBA00022723"/>
    </source>
</evidence>
<dbReference type="Proteomes" id="UP000298324">
    <property type="component" value="Unassembled WGS sequence"/>
</dbReference>
<dbReference type="GO" id="GO:0046872">
    <property type="term" value="F:metal ion binding"/>
    <property type="evidence" value="ECO:0007669"/>
    <property type="project" value="UniProtKB-KW"/>
</dbReference>
<dbReference type="InterPro" id="IPR010327">
    <property type="entry name" value="FldB/FldC_alpha/beta"/>
</dbReference>
<comment type="caution">
    <text evidence="6">The sequence shown here is derived from an EMBL/GenBank/DDBJ whole genome shotgun (WGS) entry which is preliminary data.</text>
</comment>
<name>A0A4Y7RHV7_9FIRM</name>
<proteinExistence type="predicted"/>
<evidence type="ECO:0000259" key="5">
    <source>
        <dbReference type="Pfam" id="PF01869"/>
    </source>
</evidence>
<dbReference type="Gene3D" id="3.40.50.11900">
    <property type="match status" value="1"/>
</dbReference>
<keyword evidence="4" id="KW-0411">Iron-sulfur</keyword>